<evidence type="ECO:0000313" key="1">
    <source>
        <dbReference type="EMBL" id="HCY82261.1"/>
    </source>
</evidence>
<dbReference type="EMBL" id="DPRK01000191">
    <property type="protein sequence ID" value="HCY82261.1"/>
    <property type="molecule type" value="Genomic_DNA"/>
</dbReference>
<sequence length="59" mass="6795">MGFNFEIKQDIRFKKLIMLSLATLRDNNFSKEKTKKKKAITTCGVDKAVKVFGKNTTRI</sequence>
<evidence type="ECO:0000313" key="2">
    <source>
        <dbReference type="Proteomes" id="UP000263268"/>
    </source>
</evidence>
<organism evidence="1 2">
    <name type="scientific">Xanthomarina gelatinilytica</name>
    <dbReference type="NCBI Taxonomy" id="1137281"/>
    <lineage>
        <taxon>Bacteria</taxon>
        <taxon>Pseudomonadati</taxon>
        <taxon>Bacteroidota</taxon>
        <taxon>Flavobacteriia</taxon>
        <taxon>Flavobacteriales</taxon>
        <taxon>Flavobacteriaceae</taxon>
        <taxon>Xanthomarina</taxon>
    </lineage>
</organism>
<protein>
    <submittedName>
        <fullName evidence="1">Uncharacterized protein</fullName>
    </submittedName>
</protein>
<proteinExistence type="predicted"/>
<dbReference type="Proteomes" id="UP000263268">
    <property type="component" value="Unassembled WGS sequence"/>
</dbReference>
<dbReference type="AlphaFoldDB" id="A0A3C0F2Y1"/>
<name>A0A3C0F2Y1_9FLAO</name>
<gene>
    <name evidence="1" type="ORF">DHV22_12010</name>
</gene>
<comment type="caution">
    <text evidence="1">The sequence shown here is derived from an EMBL/GenBank/DDBJ whole genome shotgun (WGS) entry which is preliminary data.</text>
</comment>
<accession>A0A3C0F2Y1</accession>
<reference evidence="1 2" key="1">
    <citation type="journal article" date="2018" name="Nat. Biotechnol.">
        <title>A standardized bacterial taxonomy based on genome phylogeny substantially revises the tree of life.</title>
        <authorList>
            <person name="Parks D.H."/>
            <person name="Chuvochina M."/>
            <person name="Waite D.W."/>
            <person name="Rinke C."/>
            <person name="Skarshewski A."/>
            <person name="Chaumeil P.A."/>
            <person name="Hugenholtz P."/>
        </authorList>
    </citation>
    <scope>NUCLEOTIDE SEQUENCE [LARGE SCALE GENOMIC DNA]</scope>
    <source>
        <strain evidence="1">UBA10227</strain>
    </source>
</reference>